<dbReference type="RefSeq" id="WP_073709790.1">
    <property type="nucleotide sequence ID" value="NZ_MQSV01000006.1"/>
</dbReference>
<evidence type="ECO:0000256" key="2">
    <source>
        <dbReference type="SAM" id="MobiDB-lite"/>
    </source>
</evidence>
<proteinExistence type="predicted"/>
<reference evidence="4 5" key="1">
    <citation type="submission" date="2016-11" db="EMBL/GenBank/DDBJ databases">
        <title>Actinomyces gypaetusis sp. nov. isolated from the vulture Gypaetus barbatus in Qinghai Tibet Plateau China.</title>
        <authorList>
            <person name="Meng X."/>
        </authorList>
    </citation>
    <scope>NUCLEOTIDE SEQUENCE [LARGE SCALE GENOMIC DNA]</scope>
    <source>
        <strain evidence="4 5">VUL4_2</strain>
    </source>
</reference>
<gene>
    <name evidence="4" type="ORF">BSR29_08070</name>
</gene>
<feature type="compositionally biased region" description="Polar residues" evidence="2">
    <location>
        <begin position="37"/>
        <end position="49"/>
    </location>
</feature>
<dbReference type="EMBL" id="MQSV01000006">
    <property type="protein sequence ID" value="OKL46195.1"/>
    <property type="molecule type" value="Genomic_DNA"/>
</dbReference>
<keyword evidence="5" id="KW-1185">Reference proteome</keyword>
<evidence type="ECO:0000256" key="1">
    <source>
        <dbReference type="SAM" id="Coils"/>
    </source>
</evidence>
<protein>
    <recommendedName>
        <fullName evidence="6">Septum formation initiator family protein</fullName>
    </recommendedName>
</protein>
<sequence length="218" mass="23995">MKEQPPRGRNLPTPKVRIPKRSSSSSTPSRSPEKASTTSNRPTGSPATRSRQKAPITYATSTGLKTSRGEISYRAFSIILVLIVLAAFLVSPVKQLLQQEQSNRRMLAQIEAEKEKQAELKEMLARWDDPDYVAAQARERLGYLRPGQTQYVVIDPDSKFLNQKTVEAPFQGPVRPWFLTLSESIAAAGASPKLTTVTTPTPEPQPANSTPEAKPSPE</sequence>
<name>A0A1Q5PJT7_9ACTO</name>
<dbReference type="AlphaFoldDB" id="A0A1Q5PJT7"/>
<dbReference type="InterPro" id="IPR007060">
    <property type="entry name" value="FtsL/DivIC"/>
</dbReference>
<keyword evidence="3" id="KW-0472">Membrane</keyword>
<dbReference type="OrthoDB" id="5187715at2"/>
<feature type="transmembrane region" description="Helical" evidence="3">
    <location>
        <begin position="71"/>
        <end position="90"/>
    </location>
</feature>
<evidence type="ECO:0008006" key="6">
    <source>
        <dbReference type="Google" id="ProtNLM"/>
    </source>
</evidence>
<feature type="compositionally biased region" description="Low complexity" evidence="2">
    <location>
        <begin position="21"/>
        <end position="36"/>
    </location>
</feature>
<feature type="region of interest" description="Disordered" evidence="2">
    <location>
        <begin position="191"/>
        <end position="218"/>
    </location>
</feature>
<evidence type="ECO:0000256" key="3">
    <source>
        <dbReference type="SAM" id="Phobius"/>
    </source>
</evidence>
<feature type="region of interest" description="Disordered" evidence="2">
    <location>
        <begin position="1"/>
        <end position="61"/>
    </location>
</feature>
<organism evidence="4 5">
    <name type="scientific">Boudabousia liubingyangii</name>
    <dbReference type="NCBI Taxonomy" id="1921764"/>
    <lineage>
        <taxon>Bacteria</taxon>
        <taxon>Bacillati</taxon>
        <taxon>Actinomycetota</taxon>
        <taxon>Actinomycetes</taxon>
        <taxon>Actinomycetales</taxon>
        <taxon>Actinomycetaceae</taxon>
        <taxon>Boudabousia</taxon>
    </lineage>
</organism>
<comment type="caution">
    <text evidence="4">The sequence shown here is derived from an EMBL/GenBank/DDBJ whole genome shotgun (WGS) entry which is preliminary data.</text>
</comment>
<dbReference type="STRING" id="1921764.BSR28_07365"/>
<accession>A0A1Q5PJT7</accession>
<evidence type="ECO:0000313" key="5">
    <source>
        <dbReference type="Proteomes" id="UP000186785"/>
    </source>
</evidence>
<evidence type="ECO:0000313" key="4">
    <source>
        <dbReference type="EMBL" id="OKL46195.1"/>
    </source>
</evidence>
<feature type="coiled-coil region" evidence="1">
    <location>
        <begin position="93"/>
        <end position="123"/>
    </location>
</feature>
<keyword evidence="3" id="KW-0812">Transmembrane</keyword>
<dbReference type="Pfam" id="PF04977">
    <property type="entry name" value="DivIC"/>
    <property type="match status" value="1"/>
</dbReference>
<keyword evidence="3" id="KW-1133">Transmembrane helix</keyword>
<dbReference type="Proteomes" id="UP000186785">
    <property type="component" value="Unassembled WGS sequence"/>
</dbReference>
<keyword evidence="1" id="KW-0175">Coiled coil</keyword>